<organism evidence="1 2">
    <name type="scientific">Panagrolaimus sp. ES5</name>
    <dbReference type="NCBI Taxonomy" id="591445"/>
    <lineage>
        <taxon>Eukaryota</taxon>
        <taxon>Metazoa</taxon>
        <taxon>Ecdysozoa</taxon>
        <taxon>Nematoda</taxon>
        <taxon>Chromadorea</taxon>
        <taxon>Rhabditida</taxon>
        <taxon>Tylenchina</taxon>
        <taxon>Panagrolaimomorpha</taxon>
        <taxon>Panagrolaimoidea</taxon>
        <taxon>Panagrolaimidae</taxon>
        <taxon>Panagrolaimus</taxon>
    </lineage>
</organism>
<dbReference type="WBParaSite" id="ES5_v2.g8174.t1">
    <property type="protein sequence ID" value="ES5_v2.g8174.t1"/>
    <property type="gene ID" value="ES5_v2.g8174"/>
</dbReference>
<name>A0AC34GTH9_9BILA</name>
<protein>
    <submittedName>
        <fullName evidence="2">Uncharacterized protein</fullName>
    </submittedName>
</protein>
<evidence type="ECO:0000313" key="1">
    <source>
        <dbReference type="Proteomes" id="UP000887579"/>
    </source>
</evidence>
<accession>A0AC34GTH9</accession>
<dbReference type="Proteomes" id="UP000887579">
    <property type="component" value="Unplaced"/>
</dbReference>
<evidence type="ECO:0000313" key="2">
    <source>
        <dbReference type="WBParaSite" id="ES5_v2.g8174.t1"/>
    </source>
</evidence>
<reference evidence="2" key="1">
    <citation type="submission" date="2022-11" db="UniProtKB">
        <authorList>
            <consortium name="WormBaseParasite"/>
        </authorList>
    </citation>
    <scope>IDENTIFICATION</scope>
</reference>
<sequence>MLFVLGPRIIPVKRTPATDRLTRAIIQAITIPLTTRLTAILQATTVQIPAIWADMAIGSRSPLALGQASILDSHMDTGSESGADWGSPLDNTIQWNRQQILYYPPPYPFNKRLRRKSNV</sequence>
<proteinExistence type="predicted"/>